<dbReference type="EMBL" id="JAVXUO010002805">
    <property type="protein sequence ID" value="KAK2969493.1"/>
    <property type="molecule type" value="Genomic_DNA"/>
</dbReference>
<accession>A0AA88U2F5</accession>
<feature type="compositionally biased region" description="Polar residues" evidence="2">
    <location>
        <begin position="1"/>
        <end position="31"/>
    </location>
</feature>
<comment type="similarity">
    <text evidence="1">Belongs to the protein-tyrosine phosphatase family. Non-receptor class dual specificity subfamily.</text>
</comment>
<reference evidence="3" key="1">
    <citation type="submission" date="2022-12" db="EMBL/GenBank/DDBJ databases">
        <title>Draft genome assemblies for two species of Escallonia (Escalloniales).</title>
        <authorList>
            <person name="Chanderbali A."/>
            <person name="Dervinis C."/>
            <person name="Anghel I."/>
            <person name="Soltis D."/>
            <person name="Soltis P."/>
            <person name="Zapata F."/>
        </authorList>
    </citation>
    <scope>NUCLEOTIDE SEQUENCE</scope>
    <source>
        <strain evidence="3">UCBG92.1500</strain>
        <tissue evidence="3">Leaf</tissue>
    </source>
</reference>
<evidence type="ECO:0000256" key="1">
    <source>
        <dbReference type="ARBA" id="ARBA00008601"/>
    </source>
</evidence>
<name>A0AA88U2F5_9ASTE</name>
<protein>
    <recommendedName>
        <fullName evidence="5">Dual specificity protein phosphatase 12</fullName>
    </recommendedName>
</protein>
<dbReference type="GO" id="GO:0008138">
    <property type="term" value="F:protein tyrosine/serine/threonine phosphatase activity"/>
    <property type="evidence" value="ECO:0007669"/>
    <property type="project" value="TreeGrafter"/>
</dbReference>
<dbReference type="Proteomes" id="UP001187471">
    <property type="component" value="Unassembled WGS sequence"/>
</dbReference>
<dbReference type="AlphaFoldDB" id="A0AA88U2F5"/>
<feature type="region of interest" description="Disordered" evidence="2">
    <location>
        <begin position="1"/>
        <end position="37"/>
    </location>
</feature>
<comment type="caution">
    <text evidence="3">The sequence shown here is derived from an EMBL/GenBank/DDBJ whole genome shotgun (WGS) entry which is preliminary data.</text>
</comment>
<evidence type="ECO:0000313" key="3">
    <source>
        <dbReference type="EMBL" id="KAK2969493.1"/>
    </source>
</evidence>
<evidence type="ECO:0000313" key="4">
    <source>
        <dbReference type="Proteomes" id="UP001187471"/>
    </source>
</evidence>
<evidence type="ECO:0000256" key="2">
    <source>
        <dbReference type="SAM" id="MobiDB-lite"/>
    </source>
</evidence>
<dbReference type="PANTHER" id="PTHR45848">
    <property type="entry name" value="DUAL SPECIFICITY PROTEIN PHOSPHATASE 12 FAMILY MEMBER"/>
    <property type="match status" value="1"/>
</dbReference>
<proteinExistence type="inferred from homology"/>
<sequence length="152" mass="16965">MVPERTSNATGESQESTESVAAMETPNSSDLGTDPKPEVIYRCKKCRRILASQEHVVAHESGEGERCFIRPVKKTDIVRETDKEPPQCSSIFVEPLKWMDTLEEGYVGGKLDCVGCKARLGFFHWAGIRCNCGALVVPAFQLHKNRIDECHL</sequence>
<gene>
    <name evidence="3" type="ORF">RJ640_017333</name>
</gene>
<keyword evidence="4" id="KW-1185">Reference proteome</keyword>
<evidence type="ECO:0008006" key="5">
    <source>
        <dbReference type="Google" id="ProtNLM"/>
    </source>
</evidence>
<organism evidence="3 4">
    <name type="scientific">Escallonia rubra</name>
    <dbReference type="NCBI Taxonomy" id="112253"/>
    <lineage>
        <taxon>Eukaryota</taxon>
        <taxon>Viridiplantae</taxon>
        <taxon>Streptophyta</taxon>
        <taxon>Embryophyta</taxon>
        <taxon>Tracheophyta</taxon>
        <taxon>Spermatophyta</taxon>
        <taxon>Magnoliopsida</taxon>
        <taxon>eudicotyledons</taxon>
        <taxon>Gunneridae</taxon>
        <taxon>Pentapetalae</taxon>
        <taxon>asterids</taxon>
        <taxon>campanulids</taxon>
        <taxon>Escalloniales</taxon>
        <taxon>Escalloniaceae</taxon>
        <taxon>Escallonia</taxon>
    </lineage>
</organism>
<dbReference type="PANTHER" id="PTHR45848:SF6">
    <property type="entry name" value="OS02G0251700 PROTEIN"/>
    <property type="match status" value="1"/>
</dbReference>